<dbReference type="InterPro" id="IPR000490">
    <property type="entry name" value="Glyco_hydro_17"/>
</dbReference>
<dbReference type="Proteomes" id="UP000825935">
    <property type="component" value="Chromosome 30"/>
</dbReference>
<comment type="catalytic activity">
    <reaction evidence="1">
        <text>Hydrolysis of (1-&gt;3)-beta-D-glucosidic linkages in (1-&gt;3)-beta-D-glucans.</text>
        <dbReference type="EC" id="3.2.1.39"/>
    </reaction>
</comment>
<dbReference type="SUPFAM" id="SSF51445">
    <property type="entry name" value="(Trans)glycosidases"/>
    <property type="match status" value="1"/>
</dbReference>
<feature type="transmembrane region" description="Helical" evidence="9">
    <location>
        <begin position="385"/>
        <end position="407"/>
    </location>
</feature>
<name>A0A8T2R3J1_CERRI</name>
<dbReference type="EC" id="3.2.1.39" evidence="3"/>
<comment type="similarity">
    <text evidence="2 7">Belongs to the glycosyl hydrolase 17 family.</text>
</comment>
<evidence type="ECO:0000256" key="3">
    <source>
        <dbReference type="ARBA" id="ARBA00012780"/>
    </source>
</evidence>
<dbReference type="OMA" id="KPTMQMS"/>
<evidence type="ECO:0000256" key="7">
    <source>
        <dbReference type="RuleBase" id="RU004335"/>
    </source>
</evidence>
<dbReference type="AlphaFoldDB" id="A0A8T2R3J1"/>
<evidence type="ECO:0000256" key="8">
    <source>
        <dbReference type="RuleBase" id="RU004336"/>
    </source>
</evidence>
<accession>A0A8T2R3J1</accession>
<keyword evidence="6 8" id="KW-0326">Glycosidase</keyword>
<dbReference type="PANTHER" id="PTHR32227">
    <property type="entry name" value="GLUCAN ENDO-1,3-BETA-GLUCOSIDASE BG1-RELATED-RELATED"/>
    <property type="match status" value="1"/>
</dbReference>
<dbReference type="OrthoDB" id="77201at2759"/>
<protein>
    <recommendedName>
        <fullName evidence="3">glucan endo-1,3-beta-D-glucosidase</fullName>
        <ecNumber evidence="3">3.2.1.39</ecNumber>
    </recommendedName>
</protein>
<keyword evidence="9" id="KW-0472">Membrane</keyword>
<sequence>MDFFMLLCHNQRTFHRHSIRLHGCCILLCVLSFSSLDFHEAISNLGINYGRIADNLPTPLQVVALLQSISVTKTRIYDADSTVLKAFARSGISIIVGIGNENVRSLTSPSLAYDWVETNIAVYYPATAVIGIAVGNEVLSGNDTQLMSDLIPAMRNLYAALSSFSLQDKIFISTAHSLAVLSSSYPPSAGAFAPSTYMTQILQFLAMTNAPFMVNAYPFFAYKGSPSGVSLQYVLFQTIQTPNAVSIVTDSSTGLVYQNMLDAQVDAVYCALEAMGYANMEVIVSETGWPSAGDPDEAGANIPNAQAYNSNLIKRLATGEGTPAHPSKPFQAYIFALFNEDRKPGPKSERHYGLFNPDGSRVYDFGLDSPLAYTIHSLSSAASGYPYLSTIHTLQFVVLAVFLFSWYMY</sequence>
<keyword evidence="11" id="KW-1185">Reference proteome</keyword>
<dbReference type="InterPro" id="IPR044965">
    <property type="entry name" value="Glyco_hydro_17_plant"/>
</dbReference>
<keyword evidence="4" id="KW-0732">Signal</keyword>
<keyword evidence="5 8" id="KW-0378">Hydrolase</keyword>
<evidence type="ECO:0000256" key="2">
    <source>
        <dbReference type="ARBA" id="ARBA00008773"/>
    </source>
</evidence>
<comment type="caution">
    <text evidence="10">The sequence shown here is derived from an EMBL/GenBank/DDBJ whole genome shotgun (WGS) entry which is preliminary data.</text>
</comment>
<reference evidence="10" key="1">
    <citation type="submission" date="2021-08" db="EMBL/GenBank/DDBJ databases">
        <title>WGS assembly of Ceratopteris richardii.</title>
        <authorList>
            <person name="Marchant D.B."/>
            <person name="Chen G."/>
            <person name="Jenkins J."/>
            <person name="Shu S."/>
            <person name="Leebens-Mack J."/>
            <person name="Grimwood J."/>
            <person name="Schmutz J."/>
            <person name="Soltis P."/>
            <person name="Soltis D."/>
            <person name="Chen Z.-H."/>
        </authorList>
    </citation>
    <scope>NUCLEOTIDE SEQUENCE</scope>
    <source>
        <strain evidence="10">Whitten #5841</strain>
        <tissue evidence="10">Leaf</tissue>
    </source>
</reference>
<evidence type="ECO:0000256" key="6">
    <source>
        <dbReference type="ARBA" id="ARBA00023295"/>
    </source>
</evidence>
<evidence type="ECO:0000313" key="11">
    <source>
        <dbReference type="Proteomes" id="UP000825935"/>
    </source>
</evidence>
<dbReference type="GO" id="GO:0042973">
    <property type="term" value="F:glucan endo-1,3-beta-D-glucosidase activity"/>
    <property type="evidence" value="ECO:0007669"/>
    <property type="project" value="UniProtKB-EC"/>
</dbReference>
<evidence type="ECO:0000256" key="5">
    <source>
        <dbReference type="ARBA" id="ARBA00022801"/>
    </source>
</evidence>
<dbReference type="FunFam" id="3.20.20.80:FF:000005">
    <property type="entry name" value="Glucan endo-1,3-beta-glucosidase 14"/>
    <property type="match status" value="1"/>
</dbReference>
<organism evidence="10 11">
    <name type="scientific">Ceratopteris richardii</name>
    <name type="common">Triangle waterfern</name>
    <dbReference type="NCBI Taxonomy" id="49495"/>
    <lineage>
        <taxon>Eukaryota</taxon>
        <taxon>Viridiplantae</taxon>
        <taxon>Streptophyta</taxon>
        <taxon>Embryophyta</taxon>
        <taxon>Tracheophyta</taxon>
        <taxon>Polypodiopsida</taxon>
        <taxon>Polypodiidae</taxon>
        <taxon>Polypodiales</taxon>
        <taxon>Pteridineae</taxon>
        <taxon>Pteridaceae</taxon>
        <taxon>Parkerioideae</taxon>
        <taxon>Ceratopteris</taxon>
    </lineage>
</organism>
<dbReference type="GO" id="GO:0005975">
    <property type="term" value="P:carbohydrate metabolic process"/>
    <property type="evidence" value="ECO:0007669"/>
    <property type="project" value="InterPro"/>
</dbReference>
<dbReference type="Gene3D" id="3.20.20.80">
    <property type="entry name" value="Glycosidases"/>
    <property type="match status" value="1"/>
</dbReference>
<evidence type="ECO:0000256" key="1">
    <source>
        <dbReference type="ARBA" id="ARBA00000382"/>
    </source>
</evidence>
<dbReference type="EMBL" id="CM035435">
    <property type="protein sequence ID" value="KAH7290886.1"/>
    <property type="molecule type" value="Genomic_DNA"/>
</dbReference>
<evidence type="ECO:0000313" key="10">
    <source>
        <dbReference type="EMBL" id="KAH7290886.1"/>
    </source>
</evidence>
<dbReference type="Pfam" id="PF00332">
    <property type="entry name" value="Glyco_hydro_17"/>
    <property type="match status" value="1"/>
</dbReference>
<keyword evidence="9" id="KW-0812">Transmembrane</keyword>
<keyword evidence="9" id="KW-1133">Transmembrane helix</keyword>
<evidence type="ECO:0000256" key="4">
    <source>
        <dbReference type="ARBA" id="ARBA00022729"/>
    </source>
</evidence>
<dbReference type="PROSITE" id="PS00587">
    <property type="entry name" value="GLYCOSYL_HYDROL_F17"/>
    <property type="match status" value="1"/>
</dbReference>
<proteinExistence type="inferred from homology"/>
<evidence type="ECO:0000256" key="9">
    <source>
        <dbReference type="SAM" id="Phobius"/>
    </source>
</evidence>
<gene>
    <name evidence="10" type="ORF">KP509_30G068100</name>
</gene>
<dbReference type="InterPro" id="IPR017853">
    <property type="entry name" value="GH"/>
</dbReference>